<dbReference type="EMBL" id="KV875551">
    <property type="protein sequence ID" value="RZR71555.1"/>
    <property type="molecule type" value="Genomic_DNA"/>
</dbReference>
<name>A0A445MBB1_ENSVE</name>
<organism evidence="1">
    <name type="scientific">Ensete ventricosum</name>
    <name type="common">Abyssinian banana</name>
    <name type="synonym">Musa ensete</name>
    <dbReference type="NCBI Taxonomy" id="4639"/>
    <lineage>
        <taxon>Eukaryota</taxon>
        <taxon>Viridiplantae</taxon>
        <taxon>Streptophyta</taxon>
        <taxon>Embryophyta</taxon>
        <taxon>Tracheophyta</taxon>
        <taxon>Spermatophyta</taxon>
        <taxon>Magnoliopsida</taxon>
        <taxon>Liliopsida</taxon>
        <taxon>Zingiberales</taxon>
        <taxon>Musaceae</taxon>
        <taxon>Ensete</taxon>
    </lineage>
</organism>
<protein>
    <submittedName>
        <fullName evidence="1">Uncharacterized protein</fullName>
    </submittedName>
</protein>
<accession>A0A445MBB1</accession>
<gene>
    <name evidence="1" type="ORF">BHM03_00005782</name>
</gene>
<proteinExistence type="predicted"/>
<dbReference type="AlphaFoldDB" id="A0A445MBB1"/>
<reference evidence="1" key="1">
    <citation type="journal article" date="2018" name="Data Brief">
        <title>Genome sequence data from 17 accessions of Ensete ventricosum, a staple food crop for millions in Ethiopia.</title>
        <authorList>
            <person name="Yemataw Z."/>
            <person name="Muzemil S."/>
            <person name="Ambachew D."/>
            <person name="Tripathi L."/>
            <person name="Tesfaye K."/>
            <person name="Chala A."/>
            <person name="Farbos A."/>
            <person name="O'Neill P."/>
            <person name="Moore K."/>
            <person name="Grant M."/>
            <person name="Studholme D.J."/>
        </authorList>
    </citation>
    <scope>NUCLEOTIDE SEQUENCE [LARGE SCALE GENOMIC DNA]</scope>
    <source>
        <tissue evidence="1">Leaf</tissue>
    </source>
</reference>
<sequence length="76" mass="8402">MAVFRGCVQLNFTVFYNQIGNTIHCSCKLCCSSATHKWLVSARHLPFNDRYLADTKGFTFSSPTGPLSGDSPDPWG</sequence>
<evidence type="ECO:0000313" key="1">
    <source>
        <dbReference type="EMBL" id="RZR71555.1"/>
    </source>
</evidence>
<dbReference type="Proteomes" id="UP000290560">
    <property type="component" value="Unassembled WGS sequence"/>
</dbReference>